<dbReference type="EMBL" id="MH256136">
    <property type="protein sequence ID" value="AYV91861.1"/>
    <property type="molecule type" value="Genomic_DNA"/>
</dbReference>
<dbReference type="InterPro" id="IPR029044">
    <property type="entry name" value="Nucleotide-diphossugar_trans"/>
</dbReference>
<dbReference type="EMBL" id="MH256127">
    <property type="protein sequence ID" value="AYV91735.1"/>
    <property type="molecule type" value="Genomic_DNA"/>
</dbReference>
<dbReference type="EMBL" id="MH256133">
    <property type="protein sequence ID" value="AYV91819.1"/>
    <property type="molecule type" value="Genomic_DNA"/>
</dbReference>
<evidence type="ECO:0000313" key="9">
    <source>
        <dbReference type="EMBL" id="AYV91847.1"/>
    </source>
</evidence>
<gene>
    <name evidence="10" type="primary">wciE</name>
</gene>
<dbReference type="RefSeq" id="WP_061647444.1">
    <property type="nucleotide sequence ID" value="NZ_CP035260.1"/>
</dbReference>
<evidence type="ECO:0000313" key="8">
    <source>
        <dbReference type="EMBL" id="AYV91833.1"/>
    </source>
</evidence>
<reference evidence="10" key="1">
    <citation type="journal article" date="2018" name="PLoS ONE">
        <title>Discovery of a Streptococcus pneumoniae serotype 33F capsular polysaccharide locus that lacks wcjE and contains a wcyO pseudogene.</title>
        <authorList>
            <person name="Manna S."/>
            <person name="Dunne E.M."/>
            <person name="Ortika B.D."/>
            <person name="Pell C.L."/>
            <person name="Kama M."/>
            <person name="Russell F.M."/>
            <person name="Mungun T."/>
            <person name="Mulholland E.K."/>
            <person name="Hinds J."/>
            <person name="Satzke C."/>
        </authorList>
    </citation>
    <scope>NUCLEOTIDE SEQUENCE</scope>
    <source>
        <strain evidence="2">PMP1348</strain>
        <strain evidence="1">PMP1349</strain>
        <strain evidence="5">PMP1351</strain>
        <strain evidence="6">PMP1352</strain>
        <strain evidence="4">PMP1353</strain>
        <strain evidence="7">PMP1379</strain>
        <strain evidence="8">PMP1380</strain>
        <strain evidence="3">PMP1383</strain>
        <strain evidence="9">PMP1386</strain>
        <strain evidence="10">PMP1387</strain>
    </source>
</reference>
<dbReference type="EMBL" id="MH256134">
    <property type="protein sequence ID" value="AYV91833.1"/>
    <property type="molecule type" value="Genomic_DNA"/>
</dbReference>
<dbReference type="InterPro" id="IPR008441">
    <property type="entry name" value="AfumC-like_glycosyl_Trfase"/>
</dbReference>
<dbReference type="EMBL" id="MH256132">
    <property type="protein sequence ID" value="AYV91805.1"/>
    <property type="molecule type" value="Genomic_DNA"/>
</dbReference>
<evidence type="ECO:0000313" key="7">
    <source>
        <dbReference type="EMBL" id="AYV91819.1"/>
    </source>
</evidence>
<evidence type="ECO:0000313" key="6">
    <source>
        <dbReference type="EMBL" id="AYV91805.1"/>
    </source>
</evidence>
<dbReference type="Pfam" id="PF05704">
    <property type="entry name" value="Caps_synth"/>
    <property type="match status" value="1"/>
</dbReference>
<sequence>MRKIGKVINEYFALRKSFTPAIARNKLFEKFWGRIGNYKIFNNIASDFYQYKHETIINFLEKDFSQFLKSYNFKEVSHKEIEQRKIFSMWIQGYESAPKLVQKTIDSQRKYAEKYGYKFVFLDKNNIREYVTLPSEIVEKYENGTIDFIKYSDVVRGTLLSKYGGVWLDSTIYVDSSRELNYLKKDFYTIRAKTHERVPKYIANGRWSAFCLSGEKQNIVFDFLEKFHVAYFMKYDIVLDYFLIDYIIELGYRTNDLIRNYIDKVEENNQELFFLADNFSNQYDEKEWAGVLSTTALFKCSYKCPINEATGTYFDRLMKGEL</sequence>
<evidence type="ECO:0000313" key="2">
    <source>
        <dbReference type="EMBL" id="AYV91749.1"/>
    </source>
</evidence>
<evidence type="ECO:0000313" key="3">
    <source>
        <dbReference type="EMBL" id="AYV91763.1"/>
    </source>
</evidence>
<dbReference type="EMBL" id="MH256130">
    <property type="protein sequence ID" value="AYV91777.1"/>
    <property type="molecule type" value="Genomic_DNA"/>
</dbReference>
<evidence type="ECO:0000313" key="1">
    <source>
        <dbReference type="EMBL" id="AYV91735.1"/>
    </source>
</evidence>
<evidence type="ECO:0000313" key="10">
    <source>
        <dbReference type="EMBL" id="AYV91861.1"/>
    </source>
</evidence>
<evidence type="ECO:0000313" key="4">
    <source>
        <dbReference type="EMBL" id="AYV91777.1"/>
    </source>
</evidence>
<dbReference type="EMBL" id="MH256135">
    <property type="protein sequence ID" value="AYV91847.1"/>
    <property type="molecule type" value="Genomic_DNA"/>
</dbReference>
<evidence type="ECO:0000313" key="5">
    <source>
        <dbReference type="EMBL" id="AYV91791.1"/>
    </source>
</evidence>
<keyword evidence="10" id="KW-0808">Transferase</keyword>
<accession>A0A3G5AXF4</accession>
<dbReference type="GO" id="GO:0016757">
    <property type="term" value="F:glycosyltransferase activity"/>
    <property type="evidence" value="ECO:0007669"/>
    <property type="project" value="InterPro"/>
</dbReference>
<proteinExistence type="predicted"/>
<dbReference type="SUPFAM" id="SSF53448">
    <property type="entry name" value="Nucleotide-diphospho-sugar transferases"/>
    <property type="match status" value="1"/>
</dbReference>
<dbReference type="AlphaFoldDB" id="A0A3G5AXF4"/>
<protein>
    <submittedName>
        <fullName evidence="10">Putative glycosyl transferase</fullName>
    </submittedName>
</protein>
<dbReference type="EMBL" id="MH256128">
    <property type="protein sequence ID" value="AYV91749.1"/>
    <property type="molecule type" value="Genomic_DNA"/>
</dbReference>
<organism evidence="10">
    <name type="scientific">Streptococcus pneumoniae</name>
    <dbReference type="NCBI Taxonomy" id="1313"/>
    <lineage>
        <taxon>Bacteria</taxon>
        <taxon>Bacillati</taxon>
        <taxon>Bacillota</taxon>
        <taxon>Bacilli</taxon>
        <taxon>Lactobacillales</taxon>
        <taxon>Streptococcaceae</taxon>
        <taxon>Streptococcus</taxon>
    </lineage>
</organism>
<name>A0A3G5AXF4_STREE</name>
<dbReference type="EMBL" id="MH256129">
    <property type="protein sequence ID" value="AYV91763.1"/>
    <property type="molecule type" value="Genomic_DNA"/>
</dbReference>
<dbReference type="EMBL" id="MH256131">
    <property type="protein sequence ID" value="AYV91791.1"/>
    <property type="molecule type" value="Genomic_DNA"/>
</dbReference>